<dbReference type="Gene3D" id="1.10.287.70">
    <property type="match status" value="1"/>
</dbReference>
<feature type="chain" id="PRO_5036362758" evidence="19">
    <location>
        <begin position="26"/>
        <end position="1104"/>
    </location>
</feature>
<evidence type="ECO:0000256" key="6">
    <source>
        <dbReference type="ARBA" id="ARBA00023018"/>
    </source>
</evidence>
<dbReference type="EMBL" id="SKCS01000528">
    <property type="protein sequence ID" value="TNN05460.1"/>
    <property type="molecule type" value="Genomic_DNA"/>
</dbReference>
<dbReference type="OrthoDB" id="5984008at2759"/>
<dbReference type="SUPFAM" id="SSF53822">
    <property type="entry name" value="Periplasmic binding protein-like I"/>
    <property type="match status" value="1"/>
</dbReference>
<keyword evidence="12" id="KW-1071">Ligand-gated ion channel</keyword>
<comment type="subcellular location">
    <subcellularLocation>
        <location evidence="14">Postsynaptic cell membrane</location>
        <topology evidence="14">Multi-pass membrane protein</topology>
    </subcellularLocation>
</comment>
<evidence type="ECO:0000256" key="1">
    <source>
        <dbReference type="ARBA" id="ARBA00022448"/>
    </source>
</evidence>
<keyword evidence="11" id="KW-0628">Postsynaptic cell membrane</keyword>
<feature type="transmembrane region" description="Helical" evidence="18">
    <location>
        <begin position="595"/>
        <end position="614"/>
    </location>
</feature>
<dbReference type="FunFam" id="1.10.287.70:FF:000010">
    <property type="entry name" value="Putative glutamate receptor ionotropic kainate 1"/>
    <property type="match status" value="1"/>
</dbReference>
<evidence type="ECO:0000256" key="16">
    <source>
        <dbReference type="PIRSR" id="PIRSR601508-2"/>
    </source>
</evidence>
<keyword evidence="2" id="KW-1003">Cell membrane</keyword>
<feature type="domain" description="Ionotropic glutamate receptor L-glutamate and glycine-binding" evidence="21">
    <location>
        <begin position="469"/>
        <end position="539"/>
    </location>
</feature>
<feature type="binding site" evidence="15">
    <location>
        <position position="550"/>
    </location>
    <ligand>
        <name>L-glutamate</name>
        <dbReference type="ChEBI" id="CHEBI:29985"/>
    </ligand>
</feature>
<feature type="binding site" evidence="15">
    <location>
        <position position="722"/>
    </location>
    <ligand>
        <name>L-glutamate</name>
        <dbReference type="ChEBI" id="CHEBI:29985"/>
    </ligand>
</feature>
<evidence type="ECO:0000256" key="12">
    <source>
        <dbReference type="ARBA" id="ARBA00023286"/>
    </source>
</evidence>
<keyword evidence="9 22" id="KW-0675">Receptor</keyword>
<feature type="binding site" evidence="15">
    <location>
        <position position="555"/>
    </location>
    <ligand>
        <name>L-glutamate</name>
        <dbReference type="ChEBI" id="CHEBI:29985"/>
    </ligand>
</feature>
<keyword evidence="23" id="KW-1185">Reference proteome</keyword>
<dbReference type="PANTHER" id="PTHR18966">
    <property type="entry name" value="IONOTROPIC GLUTAMATE RECEPTOR"/>
    <property type="match status" value="1"/>
</dbReference>
<dbReference type="GO" id="GO:0045211">
    <property type="term" value="C:postsynaptic membrane"/>
    <property type="evidence" value="ECO:0007669"/>
    <property type="project" value="UniProtKB-SubCell"/>
</dbReference>
<dbReference type="FunFam" id="3.40.190.10:FF:000060">
    <property type="entry name" value="Glutamate receptor ionotropic, kainate 1"/>
    <property type="match status" value="1"/>
</dbReference>
<dbReference type="InterPro" id="IPR028082">
    <property type="entry name" value="Peripla_BP_I"/>
</dbReference>
<keyword evidence="3 18" id="KW-0812">Transmembrane</keyword>
<dbReference type="Gene3D" id="3.40.50.2300">
    <property type="match status" value="2"/>
</dbReference>
<keyword evidence="13" id="KW-0407">Ion channel</keyword>
<evidence type="ECO:0000256" key="9">
    <source>
        <dbReference type="ARBA" id="ARBA00023170"/>
    </source>
</evidence>
<dbReference type="Pfam" id="PF01094">
    <property type="entry name" value="ANF_receptor"/>
    <property type="match status" value="1"/>
</dbReference>
<evidence type="ECO:0000256" key="8">
    <source>
        <dbReference type="ARBA" id="ARBA00023136"/>
    </source>
</evidence>
<dbReference type="InterPro" id="IPR019594">
    <property type="entry name" value="Glu/Gly-bd"/>
</dbReference>
<dbReference type="InterPro" id="IPR001320">
    <property type="entry name" value="Iontro_rcpt_C"/>
</dbReference>
<comment type="caution">
    <text evidence="22">The sequence shown here is derived from an EMBL/GenBank/DDBJ whole genome shotgun (WGS) entry which is preliminary data.</text>
</comment>
<dbReference type="EMBL" id="SKCS01000528">
    <property type="protein sequence ID" value="TNN05463.1"/>
    <property type="molecule type" value="Genomic_DNA"/>
</dbReference>
<organism evidence="22 23">
    <name type="scientific">Schistosoma japonicum</name>
    <name type="common">Blood fluke</name>
    <dbReference type="NCBI Taxonomy" id="6182"/>
    <lineage>
        <taxon>Eukaryota</taxon>
        <taxon>Metazoa</taxon>
        <taxon>Spiralia</taxon>
        <taxon>Lophotrochozoa</taxon>
        <taxon>Platyhelminthes</taxon>
        <taxon>Trematoda</taxon>
        <taxon>Digenea</taxon>
        <taxon>Strigeidida</taxon>
        <taxon>Schistosomatoidea</taxon>
        <taxon>Schistosomatidae</taxon>
        <taxon>Schistosoma</taxon>
    </lineage>
</organism>
<dbReference type="SMART" id="SM00918">
    <property type="entry name" value="Lig_chan-Glu_bd"/>
    <property type="match status" value="1"/>
</dbReference>
<feature type="domain" description="Ionotropic glutamate receptor C-terminal" evidence="20">
    <location>
        <begin position="458"/>
        <end position="832"/>
    </location>
</feature>
<evidence type="ECO:0000256" key="2">
    <source>
        <dbReference type="ARBA" id="ARBA00022475"/>
    </source>
</evidence>
<feature type="binding site" evidence="15">
    <location>
        <position position="721"/>
    </location>
    <ligand>
        <name>L-glutamate</name>
        <dbReference type="ChEBI" id="CHEBI:29985"/>
    </ligand>
</feature>
<evidence type="ECO:0000256" key="14">
    <source>
        <dbReference type="ARBA" id="ARBA00034104"/>
    </source>
</evidence>
<dbReference type="STRING" id="6182.A0A4Z2CN37"/>
<dbReference type="PRINTS" id="PR00177">
    <property type="entry name" value="NMDARECEPTOR"/>
</dbReference>
<dbReference type="FunFam" id="3.40.190.10:FF:000024">
    <property type="entry name" value="Glutamate receptor, ionotropic, delta 1"/>
    <property type="match status" value="1"/>
</dbReference>
<proteinExistence type="predicted"/>
<dbReference type="Pfam" id="PF10613">
    <property type="entry name" value="Lig_chan-Glu_bd"/>
    <property type="match status" value="1"/>
</dbReference>
<keyword evidence="6" id="KW-0770">Synapse</keyword>
<keyword evidence="8 18" id="KW-0472">Membrane</keyword>
<feature type="disulfide bond" evidence="17">
    <location>
        <begin position="781"/>
        <end position="839"/>
    </location>
</feature>
<dbReference type="Pfam" id="PF00060">
    <property type="entry name" value="Lig_chan"/>
    <property type="match status" value="1"/>
</dbReference>
<feature type="binding site" evidence="15">
    <location>
        <position position="769"/>
    </location>
    <ligand>
        <name>L-glutamate</name>
        <dbReference type="ChEBI" id="CHEBI:29985"/>
    </ligand>
</feature>
<feature type="site" description="Crucial to convey clamshell closure to channel opening" evidence="16">
    <location>
        <position position="700"/>
    </location>
</feature>
<dbReference type="EMBL" id="SKCS01000528">
    <property type="protein sequence ID" value="TNN05462.1"/>
    <property type="molecule type" value="Genomic_DNA"/>
</dbReference>
<accession>A0A4Z2CN37</accession>
<gene>
    <name evidence="22" type="ORF">EWB00_009241</name>
</gene>
<evidence type="ECO:0000256" key="3">
    <source>
        <dbReference type="ARBA" id="ARBA00022692"/>
    </source>
</evidence>
<dbReference type="SMART" id="SM00079">
    <property type="entry name" value="PBPe"/>
    <property type="match status" value="1"/>
</dbReference>
<dbReference type="InterPro" id="IPR001828">
    <property type="entry name" value="ANF_lig-bd_rcpt"/>
</dbReference>
<evidence type="ECO:0000256" key="11">
    <source>
        <dbReference type="ARBA" id="ARBA00023257"/>
    </source>
</evidence>
<dbReference type="InterPro" id="IPR001508">
    <property type="entry name" value="Iono_Glu_rcpt_met"/>
</dbReference>
<name>A0A4Z2CN37_SCHJA</name>
<evidence type="ECO:0000256" key="13">
    <source>
        <dbReference type="ARBA" id="ARBA00023303"/>
    </source>
</evidence>
<evidence type="ECO:0000256" key="18">
    <source>
        <dbReference type="SAM" id="Phobius"/>
    </source>
</evidence>
<keyword evidence="17" id="KW-1015">Disulfide bond</keyword>
<evidence type="ECO:0000256" key="7">
    <source>
        <dbReference type="ARBA" id="ARBA00023065"/>
    </source>
</evidence>
<evidence type="ECO:0000259" key="21">
    <source>
        <dbReference type="SMART" id="SM00918"/>
    </source>
</evidence>
<dbReference type="Gene3D" id="3.40.190.10">
    <property type="entry name" value="Periplasmic binding protein-like II"/>
    <property type="match status" value="2"/>
</dbReference>
<dbReference type="EMBL" id="SKCS01000528">
    <property type="protein sequence ID" value="TNN05464.1"/>
    <property type="molecule type" value="Genomic_DNA"/>
</dbReference>
<dbReference type="InterPro" id="IPR015683">
    <property type="entry name" value="Ionotropic_Glu_rcpt"/>
</dbReference>
<evidence type="ECO:0000313" key="22">
    <source>
        <dbReference type="EMBL" id="TNN05464.1"/>
    </source>
</evidence>
<evidence type="ECO:0000313" key="23">
    <source>
        <dbReference type="Proteomes" id="UP000311919"/>
    </source>
</evidence>
<reference evidence="22 23" key="1">
    <citation type="submission" date="2019-03" db="EMBL/GenBank/DDBJ databases">
        <title>An improved genome assembly of the fluke Schistosoma japonicum.</title>
        <authorList>
            <person name="Hu W."/>
            <person name="Luo F."/>
            <person name="Yin M."/>
            <person name="Mo X."/>
            <person name="Sun C."/>
            <person name="Wu Q."/>
            <person name="Zhu B."/>
            <person name="Xiang M."/>
            <person name="Wang J."/>
            <person name="Wang Y."/>
            <person name="Zhang T."/>
            <person name="Xu B."/>
            <person name="Zheng H."/>
            <person name="Feng Z."/>
        </authorList>
    </citation>
    <scope>NUCLEOTIDE SEQUENCE [LARGE SCALE GENOMIC DNA]</scope>
    <source>
        <strain evidence="22">HuSjv2</strain>
        <tissue evidence="22">Worms</tissue>
    </source>
</reference>
<keyword evidence="4 19" id="KW-0732">Signal</keyword>
<protein>
    <submittedName>
        <fullName evidence="22">Glutamate receptor ionotropic, kainate 3 isoform 5</fullName>
    </submittedName>
</protein>
<evidence type="ECO:0000256" key="10">
    <source>
        <dbReference type="ARBA" id="ARBA00023180"/>
    </source>
</evidence>
<evidence type="ECO:0000259" key="20">
    <source>
        <dbReference type="SMART" id="SM00079"/>
    </source>
</evidence>
<dbReference type="Proteomes" id="UP000311919">
    <property type="component" value="Unassembled WGS sequence"/>
</dbReference>
<dbReference type="SUPFAM" id="SSF53850">
    <property type="entry name" value="Periplasmic binding protein-like II"/>
    <property type="match status" value="1"/>
</dbReference>
<evidence type="ECO:0000256" key="19">
    <source>
        <dbReference type="SAM" id="SignalP"/>
    </source>
</evidence>
<evidence type="ECO:0000256" key="5">
    <source>
        <dbReference type="ARBA" id="ARBA00022989"/>
    </source>
</evidence>
<sequence length="1104" mass="124425">MNRKTFPVMIHIVEILLSLFISVKFTVNGVQLTSPSNSSDNRYDIHLSRSSREVKSVIYIGVILTDEDKNIGRAFENGVQAANEVLSQSGTLSSYQLEPIIQFVPKDNVFKATQQACKILDRGIIALYGPSSTSLAQALLSLANRFGLPYVETHWSMVQRKTTYAIHLHPSIESYGIGLYEYLTQVEKWKRMTLIYNKPESLLKFTTLVNNFEGILKIKSWDENASGARAMMAELGSGLEKNFLVDIPSWQVANFLVMAYVHNMTGYQYTFIFTDWDITTIDLSAFKIDVGARIKAISIIPKVTVLDINKARQPEMSFYRKLPEDVSSNIIPNGNPTIQFSLIYDSLVLLANGLCTVTRTRPLLPQKLSCERPPGLWPLGLSLINAVKSVASETVRGLTSPFRFDKHGLRTLFDLTTLELTQGGFKPTGVWNIDERMKVAKQPAITLPKQLPKIKGVVLKVTTIPDAPFMIPIKFDAYDRPLGTPDAWMGYCIDLLNHIASDVGFNYTVHITPDRQYGSGMDFGNGTIFYNGIMGELIREEADMAVAGFTITYEREKLVDFSTPWMTLGGSILFTRPKSQKPSLFSFLQPLSPQVWLYVGFTYLAVCLCLFVAARLSPHEWTATHPCEVDGDTRKNQFTLLNSFYYNVSALLNQGTELAPHATSTRLLTGVWWFFALIIIATYTANLAAFLTVENMKSPIESAEDLANQEKIKYGTLKSGSSRDFFRTSSLPTFKKMGEFMDKYPDATVSTTQEGIERVLQGNYAFILESTWNEYYAQRDCRLTQVGTLLDSKGYGIGFPQGSPWRDPVSKSILKLQNAQILAKLKRIWWNEFNITEPCSLLRESGKAPSPLGVEQVGGVFIVLLIGFFMGFAVSIIEFLVATRDQQKTAVWRGMWKELKFATRCLTTSRRLRSDIPKLSRSRSSNRLISSVPNNLSAINNSPNSLGFAENHKSNIKTNTNNKTSPNIHMGGTNLKVEQDTSRDRLLNSELKLFNYEQQNQQYQERTCPTDRKITGQQCASSFDQSDVSGGIFGDPHPQTSNTRQHHPQNIQSFQQLQQHHPYIRSETDAKRFNMQPSVIRSNFNVEITNMNEDSELWQVNQSK</sequence>
<feature type="signal peptide" evidence="19">
    <location>
        <begin position="1"/>
        <end position="25"/>
    </location>
</feature>
<feature type="site" description="Interaction with the cone snail toxin Con-ikot-ikot" evidence="16">
    <location>
        <position position="727"/>
    </location>
</feature>
<dbReference type="GO" id="GO:0038023">
    <property type="term" value="F:signaling receptor activity"/>
    <property type="evidence" value="ECO:0007669"/>
    <property type="project" value="InterPro"/>
</dbReference>
<feature type="transmembrane region" description="Helical" evidence="18">
    <location>
        <begin position="671"/>
        <end position="693"/>
    </location>
</feature>
<feature type="site" description="Interaction with the cone snail toxin Con-ikot-ikot" evidence="16">
    <location>
        <position position="815"/>
    </location>
</feature>
<keyword evidence="5 18" id="KW-1133">Transmembrane helix</keyword>
<feature type="transmembrane region" description="Helical" evidence="18">
    <location>
        <begin position="857"/>
        <end position="881"/>
    </location>
</feature>
<dbReference type="AlphaFoldDB" id="A0A4Z2CN37"/>
<keyword evidence="10" id="KW-0325">Glycoprotein</keyword>
<evidence type="ECO:0000256" key="15">
    <source>
        <dbReference type="PIRSR" id="PIRSR601508-1"/>
    </source>
</evidence>
<evidence type="ECO:0000256" key="4">
    <source>
        <dbReference type="ARBA" id="ARBA00022729"/>
    </source>
</evidence>
<keyword evidence="7" id="KW-0406">Ion transport</keyword>
<keyword evidence="1" id="KW-0813">Transport</keyword>
<evidence type="ECO:0000256" key="17">
    <source>
        <dbReference type="PIRSR" id="PIRSR601508-3"/>
    </source>
</evidence>
<dbReference type="GO" id="GO:0015276">
    <property type="term" value="F:ligand-gated monoatomic ion channel activity"/>
    <property type="evidence" value="ECO:0007669"/>
    <property type="project" value="InterPro"/>
</dbReference>